<organism evidence="1 2">
    <name type="scientific">Plantimonas leprariae</name>
    <dbReference type="NCBI Taxonomy" id="2615207"/>
    <lineage>
        <taxon>Bacteria</taxon>
        <taxon>Pseudomonadati</taxon>
        <taxon>Pseudomonadota</taxon>
        <taxon>Alphaproteobacteria</taxon>
        <taxon>Hyphomicrobiales</taxon>
        <taxon>Aurantimonadaceae</taxon>
        <taxon>Plantimonas</taxon>
    </lineage>
</organism>
<name>A0A7V7TXV3_9HYPH</name>
<accession>A0A7V7TXV3</accession>
<evidence type="ECO:0000313" key="1">
    <source>
        <dbReference type="EMBL" id="KAB0676197.1"/>
    </source>
</evidence>
<dbReference type="RefSeq" id="WP_150973620.1">
    <property type="nucleotide sequence ID" value="NZ_VZDO01000025.1"/>
</dbReference>
<keyword evidence="2" id="KW-1185">Reference proteome</keyword>
<dbReference type="EMBL" id="VZDO01000025">
    <property type="protein sequence ID" value="KAB0676197.1"/>
    <property type="molecule type" value="Genomic_DNA"/>
</dbReference>
<proteinExistence type="predicted"/>
<comment type="caution">
    <text evidence="1">The sequence shown here is derived from an EMBL/GenBank/DDBJ whole genome shotgun (WGS) entry which is preliminary data.</text>
</comment>
<sequence length="163" mass="17323">MDRWTRLALSTLVTGSVASVVSAAALALLSRAEGRGAARPLNATSHWLYGEAAATRDEPDRAHTLVGTGTHHASSLFWALPFQLWLNRQPRRPFAALLRDATVMSAIAAAVDYGATPRRFTPGWELALSKRSMLAAYAALAIGLAVGVNMSETMFGTGRSGEA</sequence>
<reference evidence="1 2" key="1">
    <citation type="submission" date="2019-09" db="EMBL/GenBank/DDBJ databases">
        <title>YIM 132180 draft genome.</title>
        <authorList>
            <person name="Zhang K."/>
        </authorList>
    </citation>
    <scope>NUCLEOTIDE SEQUENCE [LARGE SCALE GENOMIC DNA]</scope>
    <source>
        <strain evidence="1 2">YIM 132180</strain>
    </source>
</reference>
<gene>
    <name evidence="1" type="ORF">F6X38_21885</name>
</gene>
<dbReference type="AlphaFoldDB" id="A0A7V7TXV3"/>
<dbReference type="Proteomes" id="UP000432089">
    <property type="component" value="Unassembled WGS sequence"/>
</dbReference>
<protein>
    <submittedName>
        <fullName evidence="1">Uncharacterized protein</fullName>
    </submittedName>
</protein>
<evidence type="ECO:0000313" key="2">
    <source>
        <dbReference type="Proteomes" id="UP000432089"/>
    </source>
</evidence>